<dbReference type="SUPFAM" id="SSF53822">
    <property type="entry name" value="Periplasmic binding protein-like I"/>
    <property type="match status" value="1"/>
</dbReference>
<organism evidence="4 5">
    <name type="scientific">Candidatus Desulfosporosinus infrequens</name>
    <dbReference type="NCBI Taxonomy" id="2043169"/>
    <lineage>
        <taxon>Bacteria</taxon>
        <taxon>Bacillati</taxon>
        <taxon>Bacillota</taxon>
        <taxon>Clostridia</taxon>
        <taxon>Eubacteriales</taxon>
        <taxon>Desulfitobacteriaceae</taxon>
        <taxon>Desulfosporosinus</taxon>
    </lineage>
</organism>
<dbReference type="PANTHER" id="PTHR30036">
    <property type="entry name" value="D-XYLOSE-BINDING PERIPLASMIC PROTEIN"/>
    <property type="match status" value="1"/>
</dbReference>
<reference evidence="5" key="1">
    <citation type="submission" date="2018-02" db="EMBL/GenBank/DDBJ databases">
        <authorList>
            <person name="Hausmann B."/>
        </authorList>
    </citation>
    <scope>NUCLEOTIDE SEQUENCE [LARGE SCALE GENOMIC DNA]</scope>
    <source>
        <strain evidence="5">Peat soil MAG SbF1</strain>
    </source>
</reference>
<evidence type="ECO:0000313" key="5">
    <source>
        <dbReference type="Proteomes" id="UP000238916"/>
    </source>
</evidence>
<feature type="domain" description="Periplasmic binding protein" evidence="3">
    <location>
        <begin position="103"/>
        <end position="287"/>
    </location>
</feature>
<dbReference type="Gene3D" id="3.40.50.2300">
    <property type="match status" value="2"/>
</dbReference>
<dbReference type="Pfam" id="PF13407">
    <property type="entry name" value="Peripla_BP_4"/>
    <property type="match status" value="1"/>
</dbReference>
<dbReference type="EMBL" id="OMOF01000778">
    <property type="protein sequence ID" value="SPF54762.1"/>
    <property type="molecule type" value="Genomic_DNA"/>
</dbReference>
<comment type="subcellular location">
    <subcellularLocation>
        <location evidence="1">Cell envelope</location>
    </subcellularLocation>
</comment>
<dbReference type="AlphaFoldDB" id="A0A2U3LSE0"/>
<dbReference type="InterPro" id="IPR025997">
    <property type="entry name" value="SBP_2_dom"/>
</dbReference>
<proteinExistence type="predicted"/>
<feature type="region of interest" description="Disordered" evidence="2">
    <location>
        <begin position="330"/>
        <end position="458"/>
    </location>
</feature>
<feature type="compositionally biased region" description="Basic and acidic residues" evidence="2">
    <location>
        <begin position="436"/>
        <end position="446"/>
    </location>
</feature>
<keyword evidence="4" id="KW-0813">Transport</keyword>
<feature type="compositionally biased region" description="Basic and acidic residues" evidence="2">
    <location>
        <begin position="332"/>
        <end position="356"/>
    </location>
</feature>
<dbReference type="GO" id="GO:0030246">
    <property type="term" value="F:carbohydrate binding"/>
    <property type="evidence" value="ECO:0007669"/>
    <property type="project" value="TreeGrafter"/>
</dbReference>
<keyword evidence="4" id="KW-0762">Sugar transport</keyword>
<dbReference type="OrthoDB" id="9769193at2"/>
<name>A0A2U3LSE0_9FIRM</name>
<protein>
    <submittedName>
        <fullName evidence="4">ABC-type sugar transport system, periplasmic component</fullName>
    </submittedName>
</protein>
<dbReference type="InterPro" id="IPR050555">
    <property type="entry name" value="Bact_Solute-Bind_Prot2"/>
</dbReference>
<evidence type="ECO:0000313" key="4">
    <source>
        <dbReference type="EMBL" id="SPF54762.1"/>
    </source>
</evidence>
<dbReference type="Proteomes" id="UP000238916">
    <property type="component" value="Unassembled WGS sequence"/>
</dbReference>
<feature type="compositionally biased region" description="Polar residues" evidence="2">
    <location>
        <begin position="357"/>
        <end position="372"/>
    </location>
</feature>
<dbReference type="GO" id="GO:0030288">
    <property type="term" value="C:outer membrane-bounded periplasmic space"/>
    <property type="evidence" value="ECO:0007669"/>
    <property type="project" value="TreeGrafter"/>
</dbReference>
<evidence type="ECO:0000256" key="1">
    <source>
        <dbReference type="ARBA" id="ARBA00004196"/>
    </source>
</evidence>
<accession>A0A2U3LSE0</accession>
<dbReference type="PROSITE" id="PS51257">
    <property type="entry name" value="PROKAR_LIPOPROTEIN"/>
    <property type="match status" value="1"/>
</dbReference>
<evidence type="ECO:0000259" key="3">
    <source>
        <dbReference type="Pfam" id="PF13407"/>
    </source>
</evidence>
<evidence type="ECO:0000256" key="2">
    <source>
        <dbReference type="SAM" id="MobiDB-lite"/>
    </source>
</evidence>
<gene>
    <name evidence="4" type="ORF">SBF1_80003</name>
</gene>
<feature type="compositionally biased region" description="Basic and acidic residues" evidence="2">
    <location>
        <begin position="392"/>
        <end position="405"/>
    </location>
</feature>
<dbReference type="InterPro" id="IPR028082">
    <property type="entry name" value="Peripla_BP_I"/>
</dbReference>
<sequence>MSIRVRSLFVIFPLCLSLTITGCGLQALLGNKNKTSSTQGETKAVIAVSLDEEDPNKLLITKGIDDLAKKENVQVKYLEQSAAGEGSPLKGAKVLIYQGGNPSLLKNAETNKIPVLALSQLPAGVKPVGIITPDQEKVGELMAQTLVGKVAEGQVVILQGDPSDTGFQERLAGNKAVLSKYPKLTVQTIVSSPDSETVAKQGLVDSLQKNSGKVQGILAYTEKLAVLASAVLKEAQADKKISLVGGQASVASLERISSGAQAGDVDTSPYLQGVNAYQWAHKIMNKESLDVNDSITSEQGEIPAKIIQVKAVTPDNLALIQKSYTKTLQSAEQDKKQTEQTDQASKSKDQSKDQGQAEKTNQSGDKTGASSEGQGQQQQDKPSSLPPGVKTVTERIKTETTREYLDAQGKVIGTEKTTNEQVKTVPPEMLKQQSEQSKEDATKDGGDQSAKNEGMGKK</sequence>